<reference evidence="1 2" key="1">
    <citation type="submission" date="2019-09" db="EMBL/GenBank/DDBJ databases">
        <title>Draft genome sequence of Psychrobacter nivimaris LAMA 639, in search for biotechnological relevant genes.</title>
        <authorList>
            <person name="Lima A.O.S."/>
            <person name="Staloch B.E.K."/>
            <person name="Freitas R.C."/>
            <person name="Niero H."/>
            <person name="Silva M.A.C."/>
        </authorList>
    </citation>
    <scope>NUCLEOTIDE SEQUENCE [LARGE SCALE GENOMIC DNA]</scope>
    <source>
        <strain evidence="1 2">LAMA 639</strain>
    </source>
</reference>
<proteinExistence type="predicted"/>
<dbReference type="Proteomes" id="UP000471465">
    <property type="component" value="Unassembled WGS sequence"/>
</dbReference>
<protein>
    <submittedName>
        <fullName evidence="1">Uncharacterized protein</fullName>
    </submittedName>
</protein>
<organism evidence="1 2">
    <name type="scientific">Psychrobacter nivimaris</name>
    <dbReference type="NCBI Taxonomy" id="281738"/>
    <lineage>
        <taxon>Bacteria</taxon>
        <taxon>Pseudomonadati</taxon>
        <taxon>Pseudomonadota</taxon>
        <taxon>Gammaproteobacteria</taxon>
        <taxon>Moraxellales</taxon>
        <taxon>Moraxellaceae</taxon>
        <taxon>Psychrobacter</taxon>
    </lineage>
</organism>
<evidence type="ECO:0000313" key="2">
    <source>
        <dbReference type="Proteomes" id="UP000471465"/>
    </source>
</evidence>
<comment type="caution">
    <text evidence="1">The sequence shown here is derived from an EMBL/GenBank/DDBJ whole genome shotgun (WGS) entry which is preliminary data.</text>
</comment>
<name>A0A6N7BWH4_9GAMM</name>
<dbReference type="EMBL" id="VZIZ01000027">
    <property type="protein sequence ID" value="KAF0568025.1"/>
    <property type="molecule type" value="Genomic_DNA"/>
</dbReference>
<accession>A0A6N7BWH4</accession>
<sequence length="48" mass="5547">MLKDACSQSFTKQCCQYTVTQFNTDRSRQARASDSYRPFFAVYLPSAK</sequence>
<keyword evidence="2" id="KW-1185">Reference proteome</keyword>
<gene>
    <name evidence="1" type="ORF">FQV37_1447</name>
</gene>
<evidence type="ECO:0000313" key="1">
    <source>
        <dbReference type="EMBL" id="KAF0568025.1"/>
    </source>
</evidence>
<dbReference type="AlphaFoldDB" id="A0A6N7BWH4"/>